<dbReference type="OrthoDB" id="6057470at2"/>
<comment type="subcellular location">
    <subcellularLocation>
        <location evidence="1">Cell membrane</location>
        <topology evidence="1">Multi-pass membrane protein</topology>
    </subcellularLocation>
</comment>
<feature type="transmembrane region" description="Helical" evidence="6">
    <location>
        <begin position="64"/>
        <end position="85"/>
    </location>
</feature>
<evidence type="ECO:0000256" key="3">
    <source>
        <dbReference type="ARBA" id="ARBA00022692"/>
    </source>
</evidence>
<name>A0A5B8M7M9_9MICO</name>
<feature type="transmembrane region" description="Helical" evidence="6">
    <location>
        <begin position="178"/>
        <end position="196"/>
    </location>
</feature>
<keyword evidence="5 6" id="KW-0472">Membrane</keyword>
<evidence type="ECO:0000256" key="4">
    <source>
        <dbReference type="ARBA" id="ARBA00022989"/>
    </source>
</evidence>
<keyword evidence="4 6" id="KW-1133">Transmembrane helix</keyword>
<reference evidence="7 8" key="1">
    <citation type="submission" date="2019-07" db="EMBL/GenBank/DDBJ databases">
        <title>Full genome sequence of Humibacter sp. WJ7-1.</title>
        <authorList>
            <person name="Im W.-T."/>
        </authorList>
    </citation>
    <scope>NUCLEOTIDE SEQUENCE [LARGE SCALE GENOMIC DNA]</scope>
    <source>
        <strain evidence="7 8">WJ7-1</strain>
    </source>
</reference>
<organism evidence="7 8">
    <name type="scientific">Humibacter ginsenosidimutans</name>
    <dbReference type="NCBI Taxonomy" id="2599293"/>
    <lineage>
        <taxon>Bacteria</taxon>
        <taxon>Bacillati</taxon>
        <taxon>Actinomycetota</taxon>
        <taxon>Actinomycetes</taxon>
        <taxon>Micrococcales</taxon>
        <taxon>Microbacteriaceae</taxon>
        <taxon>Humibacter</taxon>
    </lineage>
</organism>
<evidence type="ECO:0000313" key="8">
    <source>
        <dbReference type="Proteomes" id="UP000320216"/>
    </source>
</evidence>
<accession>A0A5B8M7M9</accession>
<evidence type="ECO:0000256" key="6">
    <source>
        <dbReference type="SAM" id="Phobius"/>
    </source>
</evidence>
<evidence type="ECO:0000256" key="5">
    <source>
        <dbReference type="ARBA" id="ARBA00023136"/>
    </source>
</evidence>
<evidence type="ECO:0000313" key="7">
    <source>
        <dbReference type="EMBL" id="QDZ16433.1"/>
    </source>
</evidence>
<dbReference type="GO" id="GO:0005886">
    <property type="term" value="C:plasma membrane"/>
    <property type="evidence" value="ECO:0007669"/>
    <property type="project" value="UniProtKB-SubCell"/>
</dbReference>
<dbReference type="Pfam" id="PF03706">
    <property type="entry name" value="LPG_synthase_TM"/>
    <property type="match status" value="1"/>
</dbReference>
<feature type="transmembrane region" description="Helical" evidence="6">
    <location>
        <begin position="202"/>
        <end position="220"/>
    </location>
</feature>
<dbReference type="Proteomes" id="UP000320216">
    <property type="component" value="Chromosome"/>
</dbReference>
<proteinExistence type="predicted"/>
<keyword evidence="2" id="KW-1003">Cell membrane</keyword>
<evidence type="ECO:0000256" key="2">
    <source>
        <dbReference type="ARBA" id="ARBA00022475"/>
    </source>
</evidence>
<keyword evidence="3 6" id="KW-0812">Transmembrane</keyword>
<feature type="transmembrane region" description="Helical" evidence="6">
    <location>
        <begin position="97"/>
        <end position="117"/>
    </location>
</feature>
<dbReference type="KEGG" id="huw:FPZ11_18270"/>
<evidence type="ECO:0000256" key="1">
    <source>
        <dbReference type="ARBA" id="ARBA00004651"/>
    </source>
</evidence>
<keyword evidence="8" id="KW-1185">Reference proteome</keyword>
<gene>
    <name evidence="7" type="ORF">FPZ11_18270</name>
</gene>
<dbReference type="InterPro" id="IPR022791">
    <property type="entry name" value="L-PG_synthase/AglD"/>
</dbReference>
<dbReference type="AlphaFoldDB" id="A0A5B8M7M9"/>
<sequence>MQRCCARSSMTRGGSRSGEIALGHHVLAGDLGVHDIIEQISQRQRSGSPVTAFLRWLKRYRAPIQVVFGVVAVAFLVWAVLSNWSEMVEVIGSMSPVWVLVSIALAYLGTFANALSWRSVVHSFGARIGVFAAARITFIAQIGKYIPGGVWPMVAGSQLGGQAGIASSTMVVSMTVQLAVSLVAAAVISVGTLLLVPSLAVTYWWVIVLVISCGIVLLLPPRDAANPCLRLSNFPQTGPRAGYSWSAPWKCDRLGCGLVGIVRPASLFPVLRPWPPERLDRHPRDLGVCLVVGGGLPRGLRARGRRCARGNSRSAVCRFDRGSRRTRRGRRKPDDFHPRRRDAVRELGALLAILESQQVSGASSERNVVTFLLLEFKGVFMENAIDPRKVRHDANGE</sequence>
<dbReference type="EMBL" id="CP042305">
    <property type="protein sequence ID" value="QDZ16433.1"/>
    <property type="molecule type" value="Genomic_DNA"/>
</dbReference>
<protein>
    <submittedName>
        <fullName evidence="7">Flippase-like domain-containing protein</fullName>
    </submittedName>
</protein>